<feature type="region of interest" description="Disordered" evidence="7">
    <location>
        <begin position="730"/>
        <end position="751"/>
    </location>
</feature>
<dbReference type="EMBL" id="JAGFMF010011850">
    <property type="protein sequence ID" value="KAG8511232.1"/>
    <property type="molecule type" value="Genomic_DNA"/>
</dbReference>
<gene>
    <name evidence="8" type="ORF">J0S82_007118</name>
</gene>
<feature type="compositionally biased region" description="Polar residues" evidence="7">
    <location>
        <begin position="1112"/>
        <end position="1128"/>
    </location>
</feature>
<comment type="subcellular location">
    <subcellularLocation>
        <location evidence="1">Cell membrane</location>
        <topology evidence="1">Peripheral membrane protein</topology>
    </subcellularLocation>
</comment>
<feature type="compositionally biased region" description="Low complexity" evidence="7">
    <location>
        <begin position="668"/>
        <end position="677"/>
    </location>
</feature>
<keyword evidence="6" id="KW-0472">Membrane</keyword>
<dbReference type="GO" id="GO:0060828">
    <property type="term" value="P:regulation of canonical Wnt signaling pathway"/>
    <property type="evidence" value="ECO:0007669"/>
    <property type="project" value="TreeGrafter"/>
</dbReference>
<feature type="compositionally biased region" description="Polar residues" evidence="7">
    <location>
        <begin position="452"/>
        <end position="463"/>
    </location>
</feature>
<feature type="region of interest" description="Disordered" evidence="7">
    <location>
        <begin position="150"/>
        <end position="300"/>
    </location>
</feature>
<evidence type="ECO:0000256" key="4">
    <source>
        <dbReference type="ARBA" id="ARBA00022687"/>
    </source>
</evidence>
<dbReference type="GO" id="GO:0008013">
    <property type="term" value="F:beta-catenin binding"/>
    <property type="evidence" value="ECO:0007669"/>
    <property type="project" value="TreeGrafter"/>
</dbReference>
<dbReference type="OrthoDB" id="9898564at2759"/>
<name>A0A8J6A368_GALPY</name>
<evidence type="ECO:0000256" key="1">
    <source>
        <dbReference type="ARBA" id="ARBA00004202"/>
    </source>
</evidence>
<dbReference type="PANTHER" id="PTHR22237:SF0">
    <property type="entry name" value="APC MEMBRANE RECRUITMENT PROTEIN 1"/>
    <property type="match status" value="1"/>
</dbReference>
<evidence type="ECO:0000256" key="6">
    <source>
        <dbReference type="ARBA" id="ARBA00023136"/>
    </source>
</evidence>
<feature type="compositionally biased region" description="Basic and acidic residues" evidence="7">
    <location>
        <begin position="192"/>
        <end position="206"/>
    </location>
</feature>
<dbReference type="Proteomes" id="UP000700334">
    <property type="component" value="Unassembled WGS sequence"/>
</dbReference>
<feature type="region of interest" description="Disordered" evidence="7">
    <location>
        <begin position="1075"/>
        <end position="1128"/>
    </location>
</feature>
<feature type="region of interest" description="Disordered" evidence="7">
    <location>
        <begin position="913"/>
        <end position="937"/>
    </location>
</feature>
<feature type="compositionally biased region" description="Acidic residues" evidence="7">
    <location>
        <begin position="372"/>
        <end position="401"/>
    </location>
</feature>
<feature type="compositionally biased region" description="Basic and acidic residues" evidence="7">
    <location>
        <begin position="248"/>
        <end position="261"/>
    </location>
</feature>
<dbReference type="GO" id="GO:0005546">
    <property type="term" value="F:phosphatidylinositol-4,5-bisphosphate binding"/>
    <property type="evidence" value="ECO:0007669"/>
    <property type="project" value="TreeGrafter"/>
</dbReference>
<feature type="compositionally biased region" description="Basic and acidic residues" evidence="7">
    <location>
        <begin position="273"/>
        <end position="284"/>
    </location>
</feature>
<feature type="compositionally biased region" description="Polar residues" evidence="7">
    <location>
        <begin position="1089"/>
        <end position="1102"/>
    </location>
</feature>
<dbReference type="GO" id="GO:0005886">
    <property type="term" value="C:plasma membrane"/>
    <property type="evidence" value="ECO:0007669"/>
    <property type="project" value="UniProtKB-SubCell"/>
</dbReference>
<dbReference type="InterPro" id="IPR019003">
    <property type="entry name" value="AMER"/>
</dbReference>
<dbReference type="PANTHER" id="PTHR22237">
    <property type="entry name" value="APC MEMBRANE RECRUITMENT PROTEIN 2-RELATED"/>
    <property type="match status" value="1"/>
</dbReference>
<comment type="caution">
    <text evidence="8">The sequence shown here is derived from an EMBL/GenBank/DDBJ whole genome shotgun (WGS) entry which is preliminary data.</text>
</comment>
<feature type="compositionally biased region" description="Basic and acidic residues" evidence="7">
    <location>
        <begin position="24"/>
        <end position="35"/>
    </location>
</feature>
<protein>
    <submittedName>
        <fullName evidence="8">APC membrane recruitment protein 1</fullName>
    </submittedName>
</protein>
<feature type="region of interest" description="Disordered" evidence="7">
    <location>
        <begin position="339"/>
        <end position="401"/>
    </location>
</feature>
<dbReference type="AlphaFoldDB" id="A0A8J6A368"/>
<keyword evidence="4" id="KW-0879">Wnt signaling pathway</keyword>
<proteinExistence type="inferred from homology"/>
<feature type="compositionally biased region" description="Basic and acidic residues" evidence="7">
    <location>
        <begin position="215"/>
        <end position="229"/>
    </location>
</feature>
<dbReference type="Pfam" id="PF09422">
    <property type="entry name" value="AMER"/>
    <property type="match status" value="1"/>
</dbReference>
<evidence type="ECO:0000256" key="3">
    <source>
        <dbReference type="ARBA" id="ARBA00022475"/>
    </source>
</evidence>
<reference evidence="8" key="1">
    <citation type="journal article" date="2021" name="Evol. Appl.">
        <title>The genome of the Pyrenean desman and the effects of bottlenecks and inbreeding on the genomic landscape of an endangered species.</title>
        <authorList>
            <person name="Escoda L."/>
            <person name="Castresana J."/>
        </authorList>
    </citation>
    <scope>NUCLEOTIDE SEQUENCE</scope>
    <source>
        <strain evidence="8">IBE-C5619</strain>
    </source>
</reference>
<feature type="compositionally biased region" description="Basic and acidic residues" evidence="7">
    <location>
        <begin position="1"/>
        <end position="10"/>
    </location>
</feature>
<evidence type="ECO:0000256" key="7">
    <source>
        <dbReference type="SAM" id="MobiDB-lite"/>
    </source>
</evidence>
<feature type="region of interest" description="Disordered" evidence="7">
    <location>
        <begin position="1"/>
        <end position="50"/>
    </location>
</feature>
<accession>A0A8J6A368</accession>
<evidence type="ECO:0000256" key="5">
    <source>
        <dbReference type="ARBA" id="ARBA00023121"/>
    </source>
</evidence>
<feature type="region of interest" description="Disordered" evidence="7">
    <location>
        <begin position="445"/>
        <end position="482"/>
    </location>
</feature>
<comment type="similarity">
    <text evidence="2">Belongs to the Amer family.</text>
</comment>
<evidence type="ECO:0000256" key="2">
    <source>
        <dbReference type="ARBA" id="ARBA00007750"/>
    </source>
</evidence>
<feature type="region of interest" description="Disordered" evidence="7">
    <location>
        <begin position="666"/>
        <end position="691"/>
    </location>
</feature>
<keyword evidence="9" id="KW-1185">Reference proteome</keyword>
<sequence>METQKDEASQAKEAAASGDTQDQGAEKGGKNKAAEIIEGPALELPIPGPGRLKKTALKLFGGKKGICTLPSFFGGGRSKNSGKSSSKKGLSKSKTHDGLSEATCGLNDIVSEGTGLLVPLSESHCQLPSSQSAHGALETGSRYKTSIAGAIEKAGAEKPSTVPKPKKGLKGFFSSIRRHRKSKVSGADQSEPGDKRPEETRARTHELVSSVFLPHAEETLQAPRKENIKSQDAPVPKVSLVPEPSPVDTKKTACKDPEKSMETCASAPLQPKSDPKSSDLEEPHSPGAGKKVIAEEVNMPNGPMGDQLSLLFGDVTSLKSFDSLTGCGDIIAEQDMDSMTDSMASGGQRANRDGTKRSSCLVTYQGGGEEMALPDDDDEEEEEEEEVELEEEEEVKGEEDDDLEYLWASAQMYPRPNLNLGYHPTTSPGHHDYVLLDPVQSYSGLAPGDLLTPQSDQQESAPNSDEGYYDSTTPGFEDDSGETLGLVHRDCLPRDSYSGDALYEFYEPDDSLENSPPADDCLYDLHGHNPFLNFESFSSTRPPGAMETEEERLVTIQKQLLYWELRREQLEAQEAWESHAREAHARQVYTQEEHAREPHTREVHTREAYVRETQIREAYAREACDRETKARETQIQEVQAQQEKPIIEYQIRPLGPSVMGLVSGASGTTQTTPRGTTSAFPATGSSEPDWRDLRPLEKRFEGNCSKKDQSTCLMQLFQSDAMFEPDVQEANFGGSPRRAYPTYSPLEEPEEEEVEKEGNATVSFSQALVEFTSNGNLFSSMSCSSDSDSSFTQNLPELPPMVTFDIADVERDGEGKCEENPEFHNDEDLAASLEAFELGYYQKHALNNYHSRFYQGLPWGVSSLPRYLGLPGIHPRPPPAAMALNRRSRSLDTAETLELELSNSHLAQGYMESDELQAQQEDSEAEEEDEWGRDSPLSLYTEPPGAYDWPSWASCPLPVGSDPTWVNPSHLAGPSRQSPYGQTACCVPSVAMPMLLSVPGPEPRAPRQSGPQLVRPSHLPLPMGPCYNLQPQVYQSVRARPRDMLLPVDEPSCSSGSGGFNPNLPSQTKPVGITHGIPQLPRIWPGPPQAQSIRNGASSFNLSKERAEQGASLPTSYSSTAMNGSLAK</sequence>
<organism evidence="8 9">
    <name type="scientific">Galemys pyrenaicus</name>
    <name type="common">Iberian desman</name>
    <name type="synonym">Pyrenean desman</name>
    <dbReference type="NCBI Taxonomy" id="202257"/>
    <lineage>
        <taxon>Eukaryota</taxon>
        <taxon>Metazoa</taxon>
        <taxon>Chordata</taxon>
        <taxon>Craniata</taxon>
        <taxon>Vertebrata</taxon>
        <taxon>Euteleostomi</taxon>
        <taxon>Mammalia</taxon>
        <taxon>Eutheria</taxon>
        <taxon>Laurasiatheria</taxon>
        <taxon>Eulipotyphla</taxon>
        <taxon>Talpidae</taxon>
        <taxon>Galemys</taxon>
    </lineage>
</organism>
<feature type="region of interest" description="Disordered" evidence="7">
    <location>
        <begin position="67"/>
        <end position="102"/>
    </location>
</feature>
<evidence type="ECO:0000313" key="8">
    <source>
        <dbReference type="EMBL" id="KAG8511232.1"/>
    </source>
</evidence>
<keyword evidence="5" id="KW-0446">Lipid-binding</keyword>
<feature type="compositionally biased region" description="Acidic residues" evidence="7">
    <location>
        <begin position="921"/>
        <end position="931"/>
    </location>
</feature>
<keyword evidence="3" id="KW-1003">Cell membrane</keyword>
<evidence type="ECO:0000313" key="9">
    <source>
        <dbReference type="Proteomes" id="UP000700334"/>
    </source>
</evidence>
<dbReference type="GO" id="GO:0016055">
    <property type="term" value="P:Wnt signaling pathway"/>
    <property type="evidence" value="ECO:0007669"/>
    <property type="project" value="UniProtKB-KW"/>
</dbReference>